<dbReference type="AlphaFoldDB" id="A0A4V2Z040"/>
<keyword evidence="2" id="KW-0175">Coiled coil</keyword>
<feature type="binding site" evidence="1">
    <location>
        <position position="164"/>
    </location>
    <ligand>
        <name>Zn(2+)</name>
        <dbReference type="ChEBI" id="CHEBI:29105"/>
        <note>catalytic</note>
    </ligand>
</feature>
<evidence type="ECO:0000259" key="3">
    <source>
        <dbReference type="PROSITE" id="PS51864"/>
    </source>
</evidence>
<keyword evidence="1" id="KW-0479">Metal-binding</keyword>
<gene>
    <name evidence="4" type="ORF">E1269_27495</name>
</gene>
<dbReference type="Pfam" id="PF01400">
    <property type="entry name" value="Astacin"/>
    <property type="match status" value="1"/>
</dbReference>
<evidence type="ECO:0000313" key="5">
    <source>
        <dbReference type="Proteomes" id="UP000294739"/>
    </source>
</evidence>
<accession>A0A4V2Z040</accession>
<feature type="binding site" evidence="1">
    <location>
        <position position="168"/>
    </location>
    <ligand>
        <name>Zn(2+)</name>
        <dbReference type="ChEBI" id="CHEBI:29105"/>
        <note>catalytic</note>
    </ligand>
</feature>
<dbReference type="GO" id="GO:0004222">
    <property type="term" value="F:metalloendopeptidase activity"/>
    <property type="evidence" value="ECO:0007669"/>
    <property type="project" value="UniProtKB-UniRule"/>
</dbReference>
<dbReference type="InterPro" id="IPR006026">
    <property type="entry name" value="Peptidase_Metallo"/>
</dbReference>
<sequence>MAATSRTSSSGQRGKGEFFAGPIAGTALVDGMTFRRKPVLFAEIGGLAVVEGDIVIGPVDQVRVSADVGPVLQSVAITGAQFRWPDATVPYTIASGLPNQQRVTDAIAHWEARTRIRFVQRTAEHDNWVNFQTGGGCSSPIGMRGVGQQNITLGTNCSTGNAIHEIGHTLGLYHEQSREDRDTFVEVRWTNIDSAFAHNFTQHITDGDDLGPYDYGSIMHYPPTAFSVNGQPTIVALQPVPPGVTLGQRDGLSAGDVDGIHLLYPGLPITVKEQAKDPATEPVATYKEQMRDPVTVKELRKDPSDEFVTRKEAGKDPLWDPETWVTRKEIGKDAGADPGRVPWWERITLPQFRRGAATFVTEEPSRAGGAEPDGLAALAAQVEQLGQAVAAIEQQHAELVETYDQAAAALAQLQGRPG</sequence>
<dbReference type="GO" id="GO:0008270">
    <property type="term" value="F:zinc ion binding"/>
    <property type="evidence" value="ECO:0007669"/>
    <property type="project" value="UniProtKB-UniRule"/>
</dbReference>
<dbReference type="SMART" id="SM00235">
    <property type="entry name" value="ZnMc"/>
    <property type="match status" value="1"/>
</dbReference>
<keyword evidence="5" id="KW-1185">Reference proteome</keyword>
<dbReference type="SUPFAM" id="SSF55486">
    <property type="entry name" value="Metalloproteases ('zincins'), catalytic domain"/>
    <property type="match status" value="1"/>
</dbReference>
<proteinExistence type="predicted"/>
<name>A0A4V2Z040_9ACTN</name>
<dbReference type="PROSITE" id="PS51864">
    <property type="entry name" value="ASTACIN"/>
    <property type="match status" value="1"/>
</dbReference>
<feature type="domain" description="Peptidase M12A" evidence="3">
    <location>
        <begin position="75"/>
        <end position="268"/>
    </location>
</feature>
<evidence type="ECO:0000256" key="2">
    <source>
        <dbReference type="SAM" id="Coils"/>
    </source>
</evidence>
<dbReference type="GO" id="GO:0006508">
    <property type="term" value="P:proteolysis"/>
    <property type="evidence" value="ECO:0007669"/>
    <property type="project" value="UniProtKB-KW"/>
</dbReference>
<dbReference type="EMBL" id="SMKZ01000060">
    <property type="protein sequence ID" value="TDD99067.1"/>
    <property type="molecule type" value="Genomic_DNA"/>
</dbReference>
<comment type="cofactor">
    <cofactor evidence="1">
        <name>Zn(2+)</name>
        <dbReference type="ChEBI" id="CHEBI:29105"/>
    </cofactor>
    <text evidence="1">Binds 1 zinc ion per subunit.</text>
</comment>
<keyword evidence="1" id="KW-0645">Protease</keyword>
<keyword evidence="1" id="KW-0862">Zinc</keyword>
<dbReference type="InterPro" id="IPR034035">
    <property type="entry name" value="Astacin-like_dom"/>
</dbReference>
<evidence type="ECO:0000256" key="1">
    <source>
        <dbReference type="PROSITE-ProRule" id="PRU01211"/>
    </source>
</evidence>
<reference evidence="4 5" key="1">
    <citation type="submission" date="2019-03" db="EMBL/GenBank/DDBJ databases">
        <title>Draft genome sequences of novel Actinobacteria.</title>
        <authorList>
            <person name="Sahin N."/>
            <person name="Ay H."/>
            <person name="Saygin H."/>
        </authorList>
    </citation>
    <scope>NUCLEOTIDE SEQUENCE [LARGE SCALE GENOMIC DNA]</scope>
    <source>
        <strain evidence="4 5">5K138</strain>
    </source>
</reference>
<dbReference type="PANTHER" id="PTHR10127">
    <property type="entry name" value="DISCOIDIN, CUB, EGF, LAMININ , AND ZINC METALLOPROTEASE DOMAIN CONTAINING"/>
    <property type="match status" value="1"/>
</dbReference>
<dbReference type="PRINTS" id="PR00480">
    <property type="entry name" value="ASTACIN"/>
</dbReference>
<dbReference type="Proteomes" id="UP000294739">
    <property type="component" value="Unassembled WGS sequence"/>
</dbReference>
<comment type="caution">
    <text evidence="4">The sequence shown here is derived from an EMBL/GenBank/DDBJ whole genome shotgun (WGS) entry which is preliminary data.</text>
</comment>
<dbReference type="OrthoDB" id="5289073at2"/>
<comment type="caution">
    <text evidence="1">Lacks conserved residue(s) required for the propagation of feature annotation.</text>
</comment>
<feature type="coiled-coil region" evidence="2">
    <location>
        <begin position="375"/>
        <end position="416"/>
    </location>
</feature>
<evidence type="ECO:0000313" key="4">
    <source>
        <dbReference type="EMBL" id="TDD99067.1"/>
    </source>
</evidence>
<dbReference type="InParanoid" id="A0A4V2Z040"/>
<organism evidence="4 5">
    <name type="scientific">Jiangella asiatica</name>
    <dbReference type="NCBI Taxonomy" id="2530372"/>
    <lineage>
        <taxon>Bacteria</taxon>
        <taxon>Bacillati</taxon>
        <taxon>Actinomycetota</taxon>
        <taxon>Actinomycetes</taxon>
        <taxon>Jiangellales</taxon>
        <taxon>Jiangellaceae</taxon>
        <taxon>Jiangella</taxon>
    </lineage>
</organism>
<dbReference type="InterPro" id="IPR024079">
    <property type="entry name" value="MetalloPept_cat_dom_sf"/>
</dbReference>
<feature type="binding site" evidence="1">
    <location>
        <position position="174"/>
    </location>
    <ligand>
        <name>Zn(2+)</name>
        <dbReference type="ChEBI" id="CHEBI:29105"/>
        <note>catalytic</note>
    </ligand>
</feature>
<feature type="active site" evidence="1">
    <location>
        <position position="165"/>
    </location>
</feature>
<dbReference type="PANTHER" id="PTHR10127:SF850">
    <property type="entry name" value="METALLOENDOPEPTIDASE"/>
    <property type="match status" value="1"/>
</dbReference>
<dbReference type="RefSeq" id="WP_131900642.1">
    <property type="nucleotide sequence ID" value="NZ_SMKZ01000060.1"/>
</dbReference>
<protein>
    <submittedName>
        <fullName evidence="4">Peptidase m12a astacin</fullName>
    </submittedName>
</protein>
<keyword evidence="1" id="KW-0482">Metalloprotease</keyword>
<keyword evidence="1" id="KW-0378">Hydrolase</keyword>
<dbReference type="InterPro" id="IPR001506">
    <property type="entry name" value="Peptidase_M12A"/>
</dbReference>
<dbReference type="CDD" id="cd04280">
    <property type="entry name" value="ZnMc_astacin_like"/>
    <property type="match status" value="1"/>
</dbReference>
<dbReference type="Gene3D" id="3.40.390.10">
    <property type="entry name" value="Collagenase (Catalytic Domain)"/>
    <property type="match status" value="1"/>
</dbReference>